<name>A0A671M3V2_9TELE</name>
<dbReference type="InterPro" id="IPR040958">
    <property type="entry name" value="SNAD1"/>
</dbReference>
<reference evidence="1" key="2">
    <citation type="submission" date="2025-09" db="UniProtKB">
        <authorList>
            <consortium name="Ensembl"/>
        </authorList>
    </citation>
    <scope>IDENTIFICATION</scope>
</reference>
<evidence type="ECO:0000313" key="1">
    <source>
        <dbReference type="Ensembl" id="ENSSANP00000026904.1"/>
    </source>
</evidence>
<dbReference type="Proteomes" id="UP000472260">
    <property type="component" value="Unassembled WGS sequence"/>
</dbReference>
<evidence type="ECO:0000313" key="2">
    <source>
        <dbReference type="Proteomes" id="UP000472260"/>
    </source>
</evidence>
<organism evidence="1 2">
    <name type="scientific">Sinocyclocheilus anshuiensis</name>
    <dbReference type="NCBI Taxonomy" id="1608454"/>
    <lineage>
        <taxon>Eukaryota</taxon>
        <taxon>Metazoa</taxon>
        <taxon>Chordata</taxon>
        <taxon>Craniata</taxon>
        <taxon>Vertebrata</taxon>
        <taxon>Euteleostomi</taxon>
        <taxon>Actinopterygii</taxon>
        <taxon>Neopterygii</taxon>
        <taxon>Teleostei</taxon>
        <taxon>Ostariophysi</taxon>
        <taxon>Cypriniformes</taxon>
        <taxon>Cyprinidae</taxon>
        <taxon>Cyprininae</taxon>
        <taxon>Sinocyclocheilus</taxon>
    </lineage>
</organism>
<protein>
    <submittedName>
        <fullName evidence="1">Uncharacterized protein</fullName>
    </submittedName>
</protein>
<reference evidence="1" key="1">
    <citation type="submission" date="2025-08" db="UniProtKB">
        <authorList>
            <consortium name="Ensembl"/>
        </authorList>
    </citation>
    <scope>IDENTIFICATION</scope>
</reference>
<keyword evidence="2" id="KW-1185">Reference proteome</keyword>
<accession>A0A671M3V2</accession>
<sequence>QMNPAALAKMIQYFDENKMHVNLHAVSHDICVQTNNLKLRMCSAGKRQNMSKILSLKEKRVLCSASSNVIATRPTVVTGENSEHILLFPPGNSPMDTLLNNTDRNNCVVFYSSNSPCVETCIKSTDNIFPGLANWTNVRKEGMNVFVFGKLRKYVGKETGNDFLIINMLMPLYRCTSTNVVECQNCLKDDAVNPFCLPGKKSILLYFQEMLLSVIELFLS</sequence>
<dbReference type="AlphaFoldDB" id="A0A671M3V2"/>
<dbReference type="Ensembl" id="ENSSANT00000028639.1">
    <property type="protein sequence ID" value="ENSSANP00000026904.1"/>
    <property type="gene ID" value="ENSSANG00000013832.1"/>
</dbReference>
<proteinExistence type="predicted"/>
<dbReference type="Pfam" id="PF18744">
    <property type="entry name" value="SNAD1"/>
    <property type="match status" value="1"/>
</dbReference>